<dbReference type="KEGG" id="yrh:AABB31_08690"/>
<keyword evidence="5" id="KW-1185">Reference proteome</keyword>
<accession>A0AAN0NLF7</accession>
<dbReference type="RefSeq" id="WP_342078215.1">
    <property type="nucleotide sequence ID" value="NZ_CP151767.2"/>
</dbReference>
<dbReference type="SUPFAM" id="SSF49785">
    <property type="entry name" value="Galactose-binding domain-like"/>
    <property type="match status" value="1"/>
</dbReference>
<organism evidence="4 5">
    <name type="scientific">Yoonia rhodophyticola</name>
    <dbReference type="NCBI Taxonomy" id="3137370"/>
    <lineage>
        <taxon>Bacteria</taxon>
        <taxon>Pseudomonadati</taxon>
        <taxon>Pseudomonadota</taxon>
        <taxon>Alphaproteobacteria</taxon>
        <taxon>Rhodobacterales</taxon>
        <taxon>Paracoccaceae</taxon>
        <taxon>Yoonia</taxon>
    </lineage>
</organism>
<dbReference type="Proteomes" id="UP001470809">
    <property type="component" value="Chromosome"/>
</dbReference>
<keyword evidence="3" id="KW-0812">Transmembrane</keyword>
<feature type="region of interest" description="Disordered" evidence="2">
    <location>
        <begin position="283"/>
        <end position="311"/>
    </location>
</feature>
<dbReference type="EMBL" id="CP151767">
    <property type="protein sequence ID" value="WZU68922.1"/>
    <property type="molecule type" value="Genomic_DNA"/>
</dbReference>
<reference evidence="4 5" key="2">
    <citation type="submission" date="2024-08" db="EMBL/GenBank/DDBJ databases">
        <title>Phylogenomic analyses of a clade within the roseobacter group suggest taxonomic reassignments of species of the genera Aestuariivita, Citreicella, Loktanella, Nautella, Pelagibaca, Ruegeria, Thalassobius, Thiobacimonas and Tropicibacter, and the proposal o.</title>
        <authorList>
            <person name="Jeon C.O."/>
        </authorList>
    </citation>
    <scope>NUCLEOTIDE SEQUENCE [LARGE SCALE GENOMIC DNA]</scope>
    <source>
        <strain evidence="4 5">SS1-5</strain>
    </source>
</reference>
<dbReference type="AlphaFoldDB" id="A0AAN0NLF7"/>
<proteinExistence type="predicted"/>
<feature type="compositionally biased region" description="Pro residues" evidence="2">
    <location>
        <begin position="286"/>
        <end position="299"/>
    </location>
</feature>
<keyword evidence="1" id="KW-0175">Coiled coil</keyword>
<evidence type="ECO:0000256" key="3">
    <source>
        <dbReference type="SAM" id="Phobius"/>
    </source>
</evidence>
<sequence length="433" mass="46640">MTTPRRIAITGTDGLLVLGSAGQRSYEMISATIGRSLSDAHVNLFAEPVASDNGELTDWYSSLPGETMALSDLPDADQQLVEDKLSTLMDDIRGLAAEMRASKDAATQRLAEALDNAVKIPGPKSVFVIAGTTEDGTRDLQPVLVDWASVAESTAATNSAGLVAWTPRRRPVAPPPSPAPAPPVAETVTPVVQPVPVAVDDRRQRYWIGGLLSLLLALLTGAVLWLLLPACGVALFGGNFCPAESTVAEIRDADTLGTLSRDRAVLENRVALLERELQNVQNACAPLPPEPEPEPTPPEEPQDEIDERLEREDASSGDLDFALVWDSQADLDLHVTCPSGETIYYGRSSACGGTLDVDMNARGVRSDDPVEHIYFVDPAGGTYKIKVVFYNATSFGGTHDFTVRIAFGDRQEVFRGSVSQSRTTWTQDYVYTE</sequence>
<evidence type="ECO:0000313" key="4">
    <source>
        <dbReference type="EMBL" id="WZU68922.1"/>
    </source>
</evidence>
<keyword evidence="3" id="KW-1133">Transmembrane helix</keyword>
<keyword evidence="3" id="KW-0472">Membrane</keyword>
<feature type="coiled-coil region" evidence="1">
    <location>
        <begin position="256"/>
        <end position="283"/>
    </location>
</feature>
<evidence type="ECO:0000256" key="1">
    <source>
        <dbReference type="SAM" id="Coils"/>
    </source>
</evidence>
<evidence type="ECO:0000313" key="5">
    <source>
        <dbReference type="Proteomes" id="UP001470809"/>
    </source>
</evidence>
<reference evidence="5" key="1">
    <citation type="submission" date="2024-04" db="EMBL/GenBank/DDBJ databases">
        <title>Phylogenomic analyses of a clade within the roseobacter group suggest taxonomic reassignments of species of the genera Aestuariivita, Citreicella, Loktanella, Nautella, Pelagibaca, Ruegeria, Thalassobius, Thiobacimonas and Tropicibacter, and the proposal o.</title>
        <authorList>
            <person name="Jeon C.O."/>
        </authorList>
    </citation>
    <scope>NUCLEOTIDE SEQUENCE [LARGE SCALE GENOMIC DNA]</scope>
    <source>
        <strain evidence="5">SS1-5</strain>
    </source>
</reference>
<protein>
    <submittedName>
        <fullName evidence="4">YfaP family protein</fullName>
    </submittedName>
</protein>
<feature type="transmembrane region" description="Helical" evidence="3">
    <location>
        <begin position="206"/>
        <end position="228"/>
    </location>
</feature>
<name>A0AAN0NLF7_9RHOB</name>
<evidence type="ECO:0000256" key="2">
    <source>
        <dbReference type="SAM" id="MobiDB-lite"/>
    </source>
</evidence>
<dbReference type="Gene3D" id="2.60.120.380">
    <property type="match status" value="1"/>
</dbReference>
<gene>
    <name evidence="4" type="ORF">AABB31_08690</name>
</gene>
<dbReference type="InterPro" id="IPR008979">
    <property type="entry name" value="Galactose-bd-like_sf"/>
</dbReference>